<evidence type="ECO:0008006" key="3">
    <source>
        <dbReference type="Google" id="ProtNLM"/>
    </source>
</evidence>
<evidence type="ECO:0000313" key="1">
    <source>
        <dbReference type="EMBL" id="CAG9321181.1"/>
    </source>
</evidence>
<keyword evidence="2" id="KW-1185">Reference proteome</keyword>
<comment type="caution">
    <text evidence="1">The sequence shown here is derived from an EMBL/GenBank/DDBJ whole genome shotgun (WGS) entry which is preliminary data.</text>
</comment>
<dbReference type="Proteomes" id="UP001162131">
    <property type="component" value="Unassembled WGS sequence"/>
</dbReference>
<proteinExistence type="predicted"/>
<dbReference type="InterPro" id="IPR008949">
    <property type="entry name" value="Isoprenoid_synthase_dom_sf"/>
</dbReference>
<accession>A0AAU9J655</accession>
<reference evidence="1" key="1">
    <citation type="submission" date="2021-09" db="EMBL/GenBank/DDBJ databases">
        <authorList>
            <consortium name="AG Swart"/>
            <person name="Singh M."/>
            <person name="Singh A."/>
            <person name="Seah K."/>
            <person name="Emmerich C."/>
        </authorList>
    </citation>
    <scope>NUCLEOTIDE SEQUENCE</scope>
    <source>
        <strain evidence="1">ATCC30299</strain>
    </source>
</reference>
<dbReference type="AlphaFoldDB" id="A0AAU9J655"/>
<dbReference type="Pfam" id="PF00494">
    <property type="entry name" value="SQS_PSY"/>
    <property type="match status" value="1"/>
</dbReference>
<organism evidence="1 2">
    <name type="scientific">Blepharisma stoltei</name>
    <dbReference type="NCBI Taxonomy" id="1481888"/>
    <lineage>
        <taxon>Eukaryota</taxon>
        <taxon>Sar</taxon>
        <taxon>Alveolata</taxon>
        <taxon>Ciliophora</taxon>
        <taxon>Postciliodesmatophora</taxon>
        <taxon>Heterotrichea</taxon>
        <taxon>Heterotrichida</taxon>
        <taxon>Blepharismidae</taxon>
        <taxon>Blepharisma</taxon>
    </lineage>
</organism>
<dbReference type="Gene3D" id="1.10.600.10">
    <property type="entry name" value="Farnesyl Diphosphate Synthase"/>
    <property type="match status" value="1"/>
</dbReference>
<protein>
    <recommendedName>
        <fullName evidence="3">Phytoene synthase</fullName>
    </recommendedName>
</protein>
<dbReference type="SUPFAM" id="SSF48576">
    <property type="entry name" value="Terpenoid synthases"/>
    <property type="match status" value="1"/>
</dbReference>
<dbReference type="InterPro" id="IPR002060">
    <property type="entry name" value="Squ/phyt_synthse"/>
</dbReference>
<dbReference type="EMBL" id="CAJZBQ010000027">
    <property type="protein sequence ID" value="CAG9321181.1"/>
    <property type="molecule type" value="Genomic_DNA"/>
</dbReference>
<sequence length="288" mass="33908">MSIFEPWKALEYCEKQASSLDIGVSLHGKFIPAELRQFYFVIHSFRLELLKAQETVTNPTLKASKLAWWLSNLNDIWELRPAREPLSISLCELRKYSTVRKSHFERMIRGRLQDQEIKTWQHFDRFIDNNYTMTFYILLELFGLFGETEFTAATFAGRAWGVSDLLLLSKHYTVNGRFYFPEELLTKYKLPLSVAVDDLDQKEKIPEEFFDVILEVAAYGKQNMEKAREMLPNLQKHTNIAFLPLSQCDHFYGELEKRNFDIFKISNNSLPWTRILLSMIRHVRAGTF</sequence>
<name>A0AAU9J655_9CILI</name>
<evidence type="ECO:0000313" key="2">
    <source>
        <dbReference type="Proteomes" id="UP001162131"/>
    </source>
</evidence>
<gene>
    <name evidence="1" type="ORF">BSTOLATCC_MIC27749</name>
</gene>